<dbReference type="AlphaFoldDB" id="A0A2A7SGB7"/>
<dbReference type="RefSeq" id="WP_096751148.1">
    <property type="nucleotide sequence ID" value="NZ_CADEPO010000018.1"/>
</dbReference>
<feature type="signal peptide" evidence="2">
    <location>
        <begin position="1"/>
        <end position="22"/>
    </location>
</feature>
<feature type="chain" id="PRO_5043154550" evidence="2">
    <location>
        <begin position="23"/>
        <end position="103"/>
    </location>
</feature>
<organism evidence="3 4">
    <name type="scientific">Burkholderia gladioli</name>
    <name type="common">Pseudomonas marginata</name>
    <name type="synonym">Phytomonas marginata</name>
    <dbReference type="NCBI Taxonomy" id="28095"/>
    <lineage>
        <taxon>Bacteria</taxon>
        <taxon>Pseudomonadati</taxon>
        <taxon>Pseudomonadota</taxon>
        <taxon>Betaproteobacteria</taxon>
        <taxon>Burkholderiales</taxon>
        <taxon>Burkholderiaceae</taxon>
        <taxon>Burkholderia</taxon>
    </lineage>
</organism>
<dbReference type="Proteomes" id="UP000220629">
    <property type="component" value="Unassembled WGS sequence"/>
</dbReference>
<evidence type="ECO:0000313" key="3">
    <source>
        <dbReference type="EMBL" id="PEH42562.1"/>
    </source>
</evidence>
<feature type="region of interest" description="Disordered" evidence="1">
    <location>
        <begin position="66"/>
        <end position="90"/>
    </location>
</feature>
<comment type="caution">
    <text evidence="3">The sequence shown here is derived from an EMBL/GenBank/DDBJ whole genome shotgun (WGS) entry which is preliminary data.</text>
</comment>
<dbReference type="InterPro" id="IPR025421">
    <property type="entry name" value="DUF4148"/>
</dbReference>
<name>A0A2A7SGB7_BURGA</name>
<evidence type="ECO:0000256" key="2">
    <source>
        <dbReference type="SAM" id="SignalP"/>
    </source>
</evidence>
<evidence type="ECO:0000313" key="4">
    <source>
        <dbReference type="Proteomes" id="UP000220629"/>
    </source>
</evidence>
<protein>
    <submittedName>
        <fullName evidence="3">DUF4148 domain-containing protein</fullName>
    </submittedName>
</protein>
<evidence type="ECO:0000256" key="1">
    <source>
        <dbReference type="SAM" id="MobiDB-lite"/>
    </source>
</evidence>
<dbReference type="Pfam" id="PF13663">
    <property type="entry name" value="DUF4148"/>
    <property type="match status" value="1"/>
</dbReference>
<gene>
    <name evidence="3" type="ORF">CRM94_10595</name>
</gene>
<sequence>MKNPVANLLLAALVAAPAIAFAAQPGSSLTRAQVIAELVQLEKAGFSPNGDKNHYPEALQAAQARVAAAEDMDGMGSETRGTSESGARPAVSAAELRALYRGH</sequence>
<dbReference type="EMBL" id="PDDY01000001">
    <property type="protein sequence ID" value="PEH42562.1"/>
    <property type="molecule type" value="Genomic_DNA"/>
</dbReference>
<keyword evidence="2" id="KW-0732">Signal</keyword>
<proteinExistence type="predicted"/>
<reference evidence="4" key="1">
    <citation type="submission" date="2017-09" db="EMBL/GenBank/DDBJ databases">
        <title>FDA dAtabase for Regulatory Grade micrObial Sequences (FDA-ARGOS): Supporting development and validation of Infectious Disease Dx tests.</title>
        <authorList>
            <person name="Minogue T."/>
            <person name="Wolcott M."/>
            <person name="Wasieloski L."/>
            <person name="Aguilar W."/>
            <person name="Moore D."/>
            <person name="Tallon L."/>
            <person name="Sadzewicz L."/>
            <person name="Ott S."/>
            <person name="Zhao X."/>
            <person name="Nagaraj S."/>
            <person name="Vavikolanu K."/>
            <person name="Aluvathingal J."/>
            <person name="Nadendla S."/>
            <person name="Sichtig H."/>
        </authorList>
    </citation>
    <scope>NUCLEOTIDE SEQUENCE [LARGE SCALE GENOMIC DNA]</scope>
    <source>
        <strain evidence="4">FDAARGOS_390</strain>
    </source>
</reference>
<accession>A0A2A7SGB7</accession>